<dbReference type="EMBL" id="JAIWYP010000015">
    <property type="protein sequence ID" value="KAH3704439.1"/>
    <property type="molecule type" value="Genomic_DNA"/>
</dbReference>
<keyword evidence="2" id="KW-1185">Reference proteome</keyword>
<name>A0A9D3YT95_DREPO</name>
<protein>
    <submittedName>
        <fullName evidence="1">Uncharacterized protein</fullName>
    </submittedName>
</protein>
<organism evidence="1 2">
    <name type="scientific">Dreissena polymorpha</name>
    <name type="common">Zebra mussel</name>
    <name type="synonym">Mytilus polymorpha</name>
    <dbReference type="NCBI Taxonomy" id="45954"/>
    <lineage>
        <taxon>Eukaryota</taxon>
        <taxon>Metazoa</taxon>
        <taxon>Spiralia</taxon>
        <taxon>Lophotrochozoa</taxon>
        <taxon>Mollusca</taxon>
        <taxon>Bivalvia</taxon>
        <taxon>Autobranchia</taxon>
        <taxon>Heteroconchia</taxon>
        <taxon>Euheterodonta</taxon>
        <taxon>Imparidentia</taxon>
        <taxon>Neoheterodontei</taxon>
        <taxon>Myida</taxon>
        <taxon>Dreissenoidea</taxon>
        <taxon>Dreissenidae</taxon>
        <taxon>Dreissena</taxon>
    </lineage>
</organism>
<reference evidence="1" key="2">
    <citation type="submission" date="2020-11" db="EMBL/GenBank/DDBJ databases">
        <authorList>
            <person name="McCartney M.A."/>
            <person name="Auch B."/>
            <person name="Kono T."/>
            <person name="Mallez S."/>
            <person name="Becker A."/>
            <person name="Gohl D.M."/>
            <person name="Silverstein K.A.T."/>
            <person name="Koren S."/>
            <person name="Bechman K.B."/>
            <person name="Herman A."/>
            <person name="Abrahante J.E."/>
            <person name="Garbe J."/>
        </authorList>
    </citation>
    <scope>NUCLEOTIDE SEQUENCE</scope>
    <source>
        <strain evidence="1">Duluth1</strain>
        <tissue evidence="1">Whole animal</tissue>
    </source>
</reference>
<accession>A0A9D3YT95</accession>
<gene>
    <name evidence="1" type="ORF">DPMN_079495</name>
</gene>
<evidence type="ECO:0000313" key="2">
    <source>
        <dbReference type="Proteomes" id="UP000828390"/>
    </source>
</evidence>
<dbReference type="AlphaFoldDB" id="A0A9D3YT95"/>
<evidence type="ECO:0000313" key="1">
    <source>
        <dbReference type="EMBL" id="KAH3704439.1"/>
    </source>
</evidence>
<sequence>MIYDGVSFFCNNFTILVCTQREPRLVCVVDSTRIKQQSFIFELILNVPFKFVKPTLNFLCSNDGMLLPLLDSCADGQIRMTLKRPTQPLPSRFVFEKKGFSASVIDNLLDNRTQLMSCSTVANPTHMDHRVGNSLLFASTEDGLRTDMVSCVLPTDTFMECCFRYFIRFGSLAKRHCTRFYYFNCATNHFWVVLFTFCL</sequence>
<proteinExistence type="predicted"/>
<reference evidence="1" key="1">
    <citation type="journal article" date="2019" name="bioRxiv">
        <title>The Genome of the Zebra Mussel, Dreissena polymorpha: A Resource for Invasive Species Research.</title>
        <authorList>
            <person name="McCartney M.A."/>
            <person name="Auch B."/>
            <person name="Kono T."/>
            <person name="Mallez S."/>
            <person name="Zhang Y."/>
            <person name="Obille A."/>
            <person name="Becker A."/>
            <person name="Abrahante J.E."/>
            <person name="Garbe J."/>
            <person name="Badalamenti J.P."/>
            <person name="Herman A."/>
            <person name="Mangelson H."/>
            <person name="Liachko I."/>
            <person name="Sullivan S."/>
            <person name="Sone E.D."/>
            <person name="Koren S."/>
            <person name="Silverstein K.A.T."/>
            <person name="Beckman K.B."/>
            <person name="Gohl D.M."/>
        </authorList>
    </citation>
    <scope>NUCLEOTIDE SEQUENCE</scope>
    <source>
        <strain evidence="1">Duluth1</strain>
        <tissue evidence="1">Whole animal</tissue>
    </source>
</reference>
<dbReference type="Proteomes" id="UP000828390">
    <property type="component" value="Unassembled WGS sequence"/>
</dbReference>
<comment type="caution">
    <text evidence="1">The sequence shown here is derived from an EMBL/GenBank/DDBJ whole genome shotgun (WGS) entry which is preliminary data.</text>
</comment>